<gene>
    <name evidence="11" type="ORF">H8709_07185</name>
</gene>
<dbReference type="GO" id="GO:0005737">
    <property type="term" value="C:cytoplasm"/>
    <property type="evidence" value="ECO:0007669"/>
    <property type="project" value="TreeGrafter"/>
</dbReference>
<evidence type="ECO:0000256" key="3">
    <source>
        <dbReference type="ARBA" id="ARBA00023295"/>
    </source>
</evidence>
<evidence type="ECO:0000259" key="9">
    <source>
        <dbReference type="Pfam" id="PF07532"/>
    </source>
</evidence>
<evidence type="ECO:0000256" key="4">
    <source>
        <dbReference type="SAM" id="MobiDB-lite"/>
    </source>
</evidence>
<feature type="chain" id="PRO_5038481401" evidence="6">
    <location>
        <begin position="31"/>
        <end position="1669"/>
    </location>
</feature>
<dbReference type="InterPro" id="IPR013320">
    <property type="entry name" value="ConA-like_dom_sf"/>
</dbReference>
<feature type="compositionally biased region" description="Polar residues" evidence="4">
    <location>
        <begin position="1629"/>
        <end position="1643"/>
    </location>
</feature>
<feature type="region of interest" description="Disordered" evidence="4">
    <location>
        <begin position="1607"/>
        <end position="1643"/>
    </location>
</feature>
<feature type="domain" description="Bacterial Ig-like" evidence="9">
    <location>
        <begin position="1451"/>
        <end position="1502"/>
    </location>
</feature>
<dbReference type="Pfam" id="PF02368">
    <property type="entry name" value="Big_2"/>
    <property type="match status" value="1"/>
</dbReference>
<evidence type="ECO:0000259" key="10">
    <source>
        <dbReference type="Pfam" id="PF08244"/>
    </source>
</evidence>
<dbReference type="GO" id="GO:0005987">
    <property type="term" value="P:sucrose catabolic process"/>
    <property type="evidence" value="ECO:0007669"/>
    <property type="project" value="TreeGrafter"/>
</dbReference>
<sequence length="1669" mass="179604">MKNGTKVRRSAKRGFSLLFALMVAFSSVIPGGLLTASAAAGGLDNLHGDHVTTEVTGYEVGNTGGNSHALSSTSLTAFTYEADIKYVEGNKATLIFGSGTSDYTQLGQSAEKTFFGLEFTKDEANKQIKLKMFEDGAGGLGDNIIQDGTVGASDVDFSKNIHVKIAVDADNKLSIEIGGKPVSFELKKDFAGNYEGGYLGMLTWISTAVFSNIKVTDDTTGSEVALQTVSGAKLTPLVTSELAKLGGNNLAVSDTKTAYFEYETNILYKEGNKATLMFGAESNVPSELGNQQGATKKFFAVELERDGDAANATLKAKMFQDGPGAIGVFLDSTEIATGLDTTQPVNFKVVVNADKNIELYVGGKKADLGDISAAMGKFQKAYAGGYLGLVTYETNAIFSDIKVVNNGTEVTDGFRTNLPNLKFVNGTWNRTDDGLYSNGNDIFAMSDVKVKNFSLEATATIEGNAAAGLVFRAGSIDNPKDPGTYIANLHVERGTARMFTFGQGGGDISNEHRIDKAQKTYKLKLVVVDNKINYYVDDVLACAVTNDKFPDAGYLGLMTFGGAVTYQDVNYTELNAGEVPALTGLEVEGGTLGLSPDFDPDVLNYSVFAGTADSVKVIPTAADGTTLTIGASGASGVVLEDTAINSGEGKEITLPVGETTINIKATKGNLTMGTVIKVTKKASAEFMAAEPYRPQFHFSPEINFMNDPNGLVFDPSNDTWHMYFQYSPQVGHMGSQTWGHAQSKDLVTWEEMPVAIPMDELGAIFSGSAVVDENNTSGFFTDNKDGESKLVAIFTHAGGRGQVQSIAYSKDHGVTWTKYAGNPVLDESDRNYGGDFRDPKVWWQEDADEPAGGLWLMVVAGGRGQLFSSHDLKNWEFEQAFFHDGGNGNELHSECPALFPVKVEGTNDTKWLYVASSDWYAVGDLVKQADGWRFVNVTNSIGSANGGASKMYAGQFFYNDGAGLDRKLMVHWLQDYSAPGTFPDKRWNGVQSIPRTTGLKMIDGTYHMTAYPAKEIDTYRDEVIFTTKNNKVDENTPNILAGAAGQYYDIEAVFTPGTAKEFGFKLRTGNGQETIVKYNTETEKLIFDKSKSGPVYTEYFDWTLHPMEDGKIQLRILVDNSVFEIFGNYGDADIADLCFPDPDSIGMEFFADGGDVTIDEMNIWQMKSMFTGSSAGGTDPVFLSLSAPDIVDPGAEFTVRASVLPVSATDKTVSWEIPEGLTVVEKTDTYLVLKADAEGEYTVKATSTTGGLEKEITVKVQKRVFNTNVSGWVVKGGTWVKTGEGMEGKNAGTGDCFYLSENILPNTPFSLEADVKTISGQASSLVFGIQDWNNPGATWYCFNVENNSGKFFKNVNGAEVIKKTYNLTDDQKKNRTFKMKVVYDGAEFVAYLDGVEVARFDDTQYNGGYMGLLTYHSDTLFNNVYLTLEGEEIVAVDPIADIEVQLGSETTMDDIIAKLPAEVTVEMTSGAKVLANVTNWDTSKVDLTKAGTYEITGTVEGTEIPAVIKVVVKAEAVFESLTPAELNVTAKAGSTAEEVFAKLNKNVVANYSDGSKVNLVLADWDTTNVNFNEAGVYVATGKLTVDGEPFAETIKINVTITKENGGTVKPVIPGGNGSGSDWKWPEGNGSDSDNSGKKNPNSGDNAMLPIALAVLAASAGAVVLTRKKK</sequence>
<keyword evidence="3" id="KW-0326">Glycosidase</keyword>
<evidence type="ECO:0000259" key="8">
    <source>
        <dbReference type="Pfam" id="PF02368"/>
    </source>
</evidence>
<dbReference type="Gene3D" id="2.60.40.1080">
    <property type="match status" value="1"/>
</dbReference>
<feature type="domain" description="Bacterial Ig-like" evidence="9">
    <location>
        <begin position="1527"/>
        <end position="1583"/>
    </location>
</feature>
<dbReference type="InterPro" id="IPR018053">
    <property type="entry name" value="Glyco_hydro_32_AS"/>
</dbReference>
<dbReference type="InterPro" id="IPR013148">
    <property type="entry name" value="Glyco_hydro_32_N"/>
</dbReference>
<keyword evidence="5" id="KW-1133">Transmembrane helix</keyword>
<dbReference type="EMBL" id="JACRTC010000004">
    <property type="protein sequence ID" value="MBC8570615.1"/>
    <property type="molecule type" value="Genomic_DNA"/>
</dbReference>
<dbReference type="Pfam" id="PF07532">
    <property type="entry name" value="Big_4"/>
    <property type="match status" value="2"/>
</dbReference>
<evidence type="ECO:0000256" key="5">
    <source>
        <dbReference type="SAM" id="Phobius"/>
    </source>
</evidence>
<dbReference type="SUPFAM" id="SSF49899">
    <property type="entry name" value="Concanavalin A-like lectins/glucanases"/>
    <property type="match status" value="2"/>
</dbReference>
<evidence type="ECO:0000256" key="2">
    <source>
        <dbReference type="ARBA" id="ARBA00022801"/>
    </source>
</evidence>
<feature type="domain" description="Glycosyl hydrolase family 32 N-terminal" evidence="7">
    <location>
        <begin position="697"/>
        <end position="1001"/>
    </location>
</feature>
<dbReference type="Proteomes" id="UP000660861">
    <property type="component" value="Unassembled WGS sequence"/>
</dbReference>
<name>A0A926IC05_9FIRM</name>
<protein>
    <submittedName>
        <fullName evidence="11">GH32 C-terminal domain-containing protein</fullName>
    </submittedName>
</protein>
<dbReference type="Gene3D" id="2.115.10.20">
    <property type="entry name" value="Glycosyl hydrolase domain, family 43"/>
    <property type="match status" value="1"/>
</dbReference>
<evidence type="ECO:0000313" key="11">
    <source>
        <dbReference type="EMBL" id="MBC8570615.1"/>
    </source>
</evidence>
<comment type="similarity">
    <text evidence="1">Belongs to the glycosyl hydrolase 32 family.</text>
</comment>
<dbReference type="InterPro" id="IPR013189">
    <property type="entry name" value="Glyco_hydro_32_C"/>
</dbReference>
<feature type="domain" description="BIG2" evidence="8">
    <location>
        <begin position="1190"/>
        <end position="1258"/>
    </location>
</feature>
<feature type="transmembrane region" description="Helical" evidence="5">
    <location>
        <begin position="1646"/>
        <end position="1665"/>
    </location>
</feature>
<evidence type="ECO:0000313" key="12">
    <source>
        <dbReference type="Proteomes" id="UP000660861"/>
    </source>
</evidence>
<dbReference type="PANTHER" id="PTHR42800:SF1">
    <property type="entry name" value="EXOINULINASE INUD (AFU_ORTHOLOGUE AFUA_5G00480)"/>
    <property type="match status" value="1"/>
</dbReference>
<dbReference type="Pfam" id="PF08244">
    <property type="entry name" value="Glyco_hydro_32C"/>
    <property type="match status" value="1"/>
</dbReference>
<dbReference type="InterPro" id="IPR023296">
    <property type="entry name" value="Glyco_hydro_beta-prop_sf"/>
</dbReference>
<keyword evidence="12" id="KW-1185">Reference proteome</keyword>
<dbReference type="InterPro" id="IPR011081">
    <property type="entry name" value="Big_4"/>
</dbReference>
<dbReference type="PROSITE" id="PS00609">
    <property type="entry name" value="GLYCOSYL_HYDROL_F32"/>
    <property type="match status" value="1"/>
</dbReference>
<comment type="caution">
    <text evidence="11">The sequence shown here is derived from an EMBL/GenBank/DDBJ whole genome shotgun (WGS) entry which is preliminary data.</text>
</comment>
<dbReference type="SUPFAM" id="SSF75005">
    <property type="entry name" value="Arabinanase/levansucrase/invertase"/>
    <property type="match status" value="1"/>
</dbReference>
<dbReference type="InterPro" id="IPR003343">
    <property type="entry name" value="Big_2"/>
</dbReference>
<keyword evidence="2" id="KW-0378">Hydrolase</keyword>
<dbReference type="Gene3D" id="2.60.120.560">
    <property type="entry name" value="Exo-inulinase, domain 1"/>
    <property type="match status" value="5"/>
</dbReference>
<feature type="domain" description="Glycosyl hydrolase family 32 C-terminal" evidence="10">
    <location>
        <begin position="1018"/>
        <end position="1165"/>
    </location>
</feature>
<dbReference type="GO" id="GO:0004575">
    <property type="term" value="F:sucrose alpha-glucosidase activity"/>
    <property type="evidence" value="ECO:0007669"/>
    <property type="project" value="TreeGrafter"/>
</dbReference>
<evidence type="ECO:0000256" key="6">
    <source>
        <dbReference type="SAM" id="SignalP"/>
    </source>
</evidence>
<accession>A0A926IC05</accession>
<dbReference type="CDD" id="cd18622">
    <property type="entry name" value="GH32_Inu-like"/>
    <property type="match status" value="1"/>
</dbReference>
<feature type="signal peptide" evidence="6">
    <location>
        <begin position="1"/>
        <end position="30"/>
    </location>
</feature>
<evidence type="ECO:0000259" key="7">
    <source>
        <dbReference type="Pfam" id="PF00251"/>
    </source>
</evidence>
<dbReference type="PANTHER" id="PTHR42800">
    <property type="entry name" value="EXOINULINASE INUD (AFU_ORTHOLOGUE AFUA_5G00480)"/>
    <property type="match status" value="1"/>
</dbReference>
<keyword evidence="5" id="KW-0812">Transmembrane</keyword>
<dbReference type="InterPro" id="IPR001362">
    <property type="entry name" value="Glyco_hydro_32"/>
</dbReference>
<keyword evidence="6" id="KW-0732">Signal</keyword>
<evidence type="ECO:0000256" key="1">
    <source>
        <dbReference type="ARBA" id="ARBA00009902"/>
    </source>
</evidence>
<reference evidence="11" key="1">
    <citation type="submission" date="2020-08" db="EMBL/GenBank/DDBJ databases">
        <title>Genome public.</title>
        <authorList>
            <person name="Liu C."/>
            <person name="Sun Q."/>
        </authorList>
    </citation>
    <scope>NUCLEOTIDE SEQUENCE</scope>
    <source>
        <strain evidence="11">NSJ-54</strain>
    </source>
</reference>
<dbReference type="SMART" id="SM00640">
    <property type="entry name" value="Glyco_32"/>
    <property type="match status" value="1"/>
</dbReference>
<keyword evidence="5" id="KW-0472">Membrane</keyword>
<dbReference type="Pfam" id="PF00251">
    <property type="entry name" value="Glyco_hydro_32N"/>
    <property type="match status" value="1"/>
</dbReference>
<organism evidence="11 12">
    <name type="scientific">Zongyangia hominis</name>
    <dbReference type="NCBI Taxonomy" id="2763677"/>
    <lineage>
        <taxon>Bacteria</taxon>
        <taxon>Bacillati</taxon>
        <taxon>Bacillota</taxon>
        <taxon>Clostridia</taxon>
        <taxon>Eubacteriales</taxon>
        <taxon>Oscillospiraceae</taxon>
        <taxon>Zongyangia</taxon>
    </lineage>
</organism>
<proteinExistence type="inferred from homology"/>
<dbReference type="RefSeq" id="WP_262397712.1">
    <property type="nucleotide sequence ID" value="NZ_JACRTC010000004.1"/>
</dbReference>